<dbReference type="InterPro" id="IPR001789">
    <property type="entry name" value="Sig_transdc_resp-reg_receiver"/>
</dbReference>
<sequence>MKTMPEPPASPSDLPRILLVEDDPTSRAFLSAALHAIPAEVDAADSLAGALVLAGGRHHDLWLFDAHLPDGDACELLQQASGKQSGVVALAHTASDEPAVREMLLAAGFREVLVKPLPASAVQSAVRHALGLDASAQPARQADGDGPPRWDNDAAIAALNGNRSHVETLRQLFLAELPHTHERILVAVRDGHREAVSTELHKLRASCGFVGAARLAVAVQVLQSRPDDVDALAGFDRAASDLLAHPAGRNPD</sequence>
<proteinExistence type="predicted"/>
<name>A0ABU7YWK0_9GAMM</name>
<evidence type="ECO:0000259" key="6">
    <source>
        <dbReference type="PROSITE" id="PS50894"/>
    </source>
</evidence>
<evidence type="ECO:0000259" key="5">
    <source>
        <dbReference type="PROSITE" id="PS50110"/>
    </source>
</evidence>
<feature type="modified residue" description="4-aspartylphosphate" evidence="4">
    <location>
        <position position="65"/>
    </location>
</feature>
<feature type="domain" description="HPt" evidence="6">
    <location>
        <begin position="162"/>
        <end position="252"/>
    </location>
</feature>
<protein>
    <submittedName>
        <fullName evidence="7">Response regulator</fullName>
    </submittedName>
</protein>
<dbReference type="InterPro" id="IPR011006">
    <property type="entry name" value="CheY-like_superfamily"/>
</dbReference>
<dbReference type="PROSITE" id="PS50110">
    <property type="entry name" value="RESPONSE_REGULATORY"/>
    <property type="match status" value="1"/>
</dbReference>
<dbReference type="InterPro" id="IPR036641">
    <property type="entry name" value="HPT_dom_sf"/>
</dbReference>
<dbReference type="Gene3D" id="3.40.50.2300">
    <property type="match status" value="1"/>
</dbReference>
<feature type="domain" description="Response regulatory" evidence="5">
    <location>
        <begin position="16"/>
        <end position="130"/>
    </location>
</feature>
<dbReference type="Pfam" id="PF00072">
    <property type="entry name" value="Response_reg"/>
    <property type="match status" value="1"/>
</dbReference>
<dbReference type="Pfam" id="PF01627">
    <property type="entry name" value="Hpt"/>
    <property type="match status" value="1"/>
</dbReference>
<evidence type="ECO:0000313" key="8">
    <source>
        <dbReference type="Proteomes" id="UP001355056"/>
    </source>
</evidence>
<feature type="modified residue" description="Phosphohistidine" evidence="3">
    <location>
        <position position="201"/>
    </location>
</feature>
<comment type="caution">
    <text evidence="7">The sequence shown here is derived from an EMBL/GenBank/DDBJ whole genome shotgun (WGS) entry which is preliminary data.</text>
</comment>
<evidence type="ECO:0000256" key="4">
    <source>
        <dbReference type="PROSITE-ProRule" id="PRU00169"/>
    </source>
</evidence>
<dbReference type="PANTHER" id="PTHR44591:SF21">
    <property type="entry name" value="TWO-COMPONENT RESPONSE REGULATOR"/>
    <property type="match status" value="1"/>
</dbReference>
<dbReference type="SUPFAM" id="SSF47226">
    <property type="entry name" value="Histidine-containing phosphotransfer domain, HPT domain"/>
    <property type="match status" value="1"/>
</dbReference>
<dbReference type="RefSeq" id="WP_332615122.1">
    <property type="nucleotide sequence ID" value="NZ_JAXGFP010000002.1"/>
</dbReference>
<dbReference type="EMBL" id="JAXGFP010000002">
    <property type="protein sequence ID" value="MEG3183281.1"/>
    <property type="molecule type" value="Genomic_DNA"/>
</dbReference>
<reference evidence="7 8" key="1">
    <citation type="journal article" date="2016" name="Int. J. Syst. Evol. Microbiol.">
        <title>Lysobacter erysipheiresistens sp. nov., an antagonist of powdery mildew, isolated from tobacco-cultivated soil.</title>
        <authorList>
            <person name="Xie B."/>
            <person name="Li T."/>
            <person name="Lin X."/>
            <person name="Wang C.J."/>
            <person name="Chen Y.J."/>
            <person name="Liu W.J."/>
            <person name="Zhao Z.W."/>
        </authorList>
    </citation>
    <scope>NUCLEOTIDE SEQUENCE [LARGE SCALE GENOMIC DNA]</scope>
    <source>
        <strain evidence="7 8">RS-LYSO-3</strain>
    </source>
</reference>
<evidence type="ECO:0000256" key="1">
    <source>
        <dbReference type="ARBA" id="ARBA00022553"/>
    </source>
</evidence>
<organism evidence="7 8">
    <name type="scientific">Novilysobacter erysipheiresistens</name>
    <dbReference type="NCBI Taxonomy" id="1749332"/>
    <lineage>
        <taxon>Bacteria</taxon>
        <taxon>Pseudomonadati</taxon>
        <taxon>Pseudomonadota</taxon>
        <taxon>Gammaproteobacteria</taxon>
        <taxon>Lysobacterales</taxon>
        <taxon>Lysobacteraceae</taxon>
        <taxon>Novilysobacter</taxon>
    </lineage>
</organism>
<dbReference type="Gene3D" id="1.20.120.160">
    <property type="entry name" value="HPT domain"/>
    <property type="match status" value="1"/>
</dbReference>
<dbReference type="SMART" id="SM00448">
    <property type="entry name" value="REC"/>
    <property type="match status" value="1"/>
</dbReference>
<keyword evidence="1 4" id="KW-0597">Phosphoprotein</keyword>
<dbReference type="CDD" id="cd00156">
    <property type="entry name" value="REC"/>
    <property type="match status" value="1"/>
</dbReference>
<keyword evidence="8" id="KW-1185">Reference proteome</keyword>
<dbReference type="InterPro" id="IPR008207">
    <property type="entry name" value="Sig_transdc_His_kin_Hpt_dom"/>
</dbReference>
<evidence type="ECO:0000313" key="7">
    <source>
        <dbReference type="EMBL" id="MEG3183281.1"/>
    </source>
</evidence>
<evidence type="ECO:0000256" key="2">
    <source>
        <dbReference type="ARBA" id="ARBA00023012"/>
    </source>
</evidence>
<dbReference type="PROSITE" id="PS50894">
    <property type="entry name" value="HPT"/>
    <property type="match status" value="1"/>
</dbReference>
<gene>
    <name evidence="7" type="ORF">SNE34_04545</name>
</gene>
<accession>A0ABU7YWK0</accession>
<evidence type="ECO:0000256" key="3">
    <source>
        <dbReference type="PROSITE-ProRule" id="PRU00110"/>
    </source>
</evidence>
<dbReference type="InterPro" id="IPR050595">
    <property type="entry name" value="Bact_response_regulator"/>
</dbReference>
<dbReference type="PANTHER" id="PTHR44591">
    <property type="entry name" value="STRESS RESPONSE REGULATOR PROTEIN 1"/>
    <property type="match status" value="1"/>
</dbReference>
<dbReference type="SUPFAM" id="SSF52172">
    <property type="entry name" value="CheY-like"/>
    <property type="match status" value="1"/>
</dbReference>
<keyword evidence="2" id="KW-0902">Two-component regulatory system</keyword>
<dbReference type="Proteomes" id="UP001355056">
    <property type="component" value="Unassembled WGS sequence"/>
</dbReference>